<accession>A0A0A9FCA3</accession>
<reference evidence="1" key="1">
    <citation type="submission" date="2014-09" db="EMBL/GenBank/DDBJ databases">
        <authorList>
            <person name="Magalhaes I.L.F."/>
            <person name="Oliveira U."/>
            <person name="Santos F.R."/>
            <person name="Vidigal T.H.D.A."/>
            <person name="Brescovit A.D."/>
            <person name="Santos A.J."/>
        </authorList>
    </citation>
    <scope>NUCLEOTIDE SEQUENCE</scope>
    <source>
        <tissue evidence="1">Shoot tissue taken approximately 20 cm above the soil surface</tissue>
    </source>
</reference>
<dbReference type="EMBL" id="GBRH01190130">
    <property type="protein sequence ID" value="JAE07766.1"/>
    <property type="molecule type" value="Transcribed_RNA"/>
</dbReference>
<dbReference type="AlphaFoldDB" id="A0A0A9FCA3"/>
<protein>
    <submittedName>
        <fullName evidence="1">MUS1</fullName>
    </submittedName>
</protein>
<proteinExistence type="predicted"/>
<evidence type="ECO:0000313" key="1">
    <source>
        <dbReference type="EMBL" id="JAE07766.1"/>
    </source>
</evidence>
<reference evidence="1" key="2">
    <citation type="journal article" date="2015" name="Data Brief">
        <title>Shoot transcriptome of the giant reed, Arundo donax.</title>
        <authorList>
            <person name="Barrero R.A."/>
            <person name="Guerrero F.D."/>
            <person name="Moolhuijzen P."/>
            <person name="Goolsby J.A."/>
            <person name="Tidwell J."/>
            <person name="Bellgard S.E."/>
            <person name="Bellgard M.I."/>
        </authorList>
    </citation>
    <scope>NUCLEOTIDE SEQUENCE</scope>
    <source>
        <tissue evidence="1">Shoot tissue taken approximately 20 cm above the soil surface</tissue>
    </source>
</reference>
<name>A0A0A9FCA3_ARUDO</name>
<organism evidence="1">
    <name type="scientific">Arundo donax</name>
    <name type="common">Giant reed</name>
    <name type="synonym">Donax arundinaceus</name>
    <dbReference type="NCBI Taxonomy" id="35708"/>
    <lineage>
        <taxon>Eukaryota</taxon>
        <taxon>Viridiplantae</taxon>
        <taxon>Streptophyta</taxon>
        <taxon>Embryophyta</taxon>
        <taxon>Tracheophyta</taxon>
        <taxon>Spermatophyta</taxon>
        <taxon>Magnoliopsida</taxon>
        <taxon>Liliopsida</taxon>
        <taxon>Poales</taxon>
        <taxon>Poaceae</taxon>
        <taxon>PACMAD clade</taxon>
        <taxon>Arundinoideae</taxon>
        <taxon>Arundineae</taxon>
        <taxon>Arundo</taxon>
    </lineage>
</organism>
<sequence length="109" mass="11945">MTSTRCSQIAHARPNPSYVEVPRPSSSIIIRDLSEAPFKMDAVSSISCIKVDTPRSWQSPAPTRAKIQSLTLTLARSHGTKEPTCAIKTFTPTCLIKVDFPPMFGPVMI</sequence>